<dbReference type="PANTHER" id="PTHR31422">
    <property type="entry name" value="BNAANNG28530D PROTEIN"/>
    <property type="match status" value="1"/>
</dbReference>
<reference evidence="6 7" key="1">
    <citation type="journal article" date="2023" name="Hortic Res">
        <title>Pangenome of water caltrop reveals structural variations and asymmetric subgenome divergence after allopolyploidization.</title>
        <authorList>
            <person name="Zhang X."/>
            <person name="Chen Y."/>
            <person name="Wang L."/>
            <person name="Yuan Y."/>
            <person name="Fang M."/>
            <person name="Shi L."/>
            <person name="Lu R."/>
            <person name="Comes H.P."/>
            <person name="Ma Y."/>
            <person name="Chen Y."/>
            <person name="Huang G."/>
            <person name="Zhou Y."/>
            <person name="Zheng Z."/>
            <person name="Qiu Y."/>
        </authorList>
    </citation>
    <scope>NUCLEOTIDE SEQUENCE [LARGE SCALE GENOMIC DNA]</scope>
    <source>
        <strain evidence="6">F231</strain>
    </source>
</reference>
<feature type="domain" description="GTD-binding" evidence="5">
    <location>
        <begin position="163"/>
        <end position="261"/>
    </location>
</feature>
<evidence type="ECO:0000259" key="5">
    <source>
        <dbReference type="PROSITE" id="PS51775"/>
    </source>
</evidence>
<evidence type="ECO:0000256" key="3">
    <source>
        <dbReference type="ARBA" id="ARBA00022989"/>
    </source>
</evidence>
<organism evidence="6 7">
    <name type="scientific">Trapa natans</name>
    <name type="common">Water chestnut</name>
    <dbReference type="NCBI Taxonomy" id="22666"/>
    <lineage>
        <taxon>Eukaryota</taxon>
        <taxon>Viridiplantae</taxon>
        <taxon>Streptophyta</taxon>
        <taxon>Embryophyta</taxon>
        <taxon>Tracheophyta</taxon>
        <taxon>Spermatophyta</taxon>
        <taxon>Magnoliopsida</taxon>
        <taxon>eudicotyledons</taxon>
        <taxon>Gunneridae</taxon>
        <taxon>Pentapetalae</taxon>
        <taxon>rosids</taxon>
        <taxon>malvids</taxon>
        <taxon>Myrtales</taxon>
        <taxon>Lythraceae</taxon>
        <taxon>Trapa</taxon>
    </lineage>
</organism>
<name>A0AAN7LEI2_TRANT</name>
<keyword evidence="2" id="KW-0812">Transmembrane</keyword>
<evidence type="ECO:0000256" key="2">
    <source>
        <dbReference type="ARBA" id="ARBA00022692"/>
    </source>
</evidence>
<dbReference type="Pfam" id="PF04576">
    <property type="entry name" value="Zein-binding"/>
    <property type="match status" value="1"/>
</dbReference>
<evidence type="ECO:0000313" key="7">
    <source>
        <dbReference type="Proteomes" id="UP001346149"/>
    </source>
</evidence>
<keyword evidence="4" id="KW-0472">Membrane</keyword>
<dbReference type="PANTHER" id="PTHR31422:SF2">
    <property type="entry name" value="PROTEIN FLOURY 1-LIKE"/>
    <property type="match status" value="1"/>
</dbReference>
<proteinExistence type="predicted"/>
<dbReference type="EMBL" id="JAXQNO010000014">
    <property type="protein sequence ID" value="KAK4783735.1"/>
    <property type="molecule type" value="Genomic_DNA"/>
</dbReference>
<comment type="subcellular location">
    <subcellularLocation>
        <location evidence="1">Membrane</location>
    </subcellularLocation>
</comment>
<evidence type="ECO:0000256" key="4">
    <source>
        <dbReference type="ARBA" id="ARBA00023136"/>
    </source>
</evidence>
<dbReference type="AlphaFoldDB" id="A0AAN7LEI2"/>
<dbReference type="GO" id="GO:0080115">
    <property type="term" value="F:myosin XI tail binding"/>
    <property type="evidence" value="ECO:0007669"/>
    <property type="project" value="UniProtKB-ARBA"/>
</dbReference>
<dbReference type="InterPro" id="IPR007656">
    <property type="entry name" value="GTD-bd"/>
</dbReference>
<comment type="caution">
    <text evidence="6">The sequence shown here is derived from an EMBL/GenBank/DDBJ whole genome shotgun (WGS) entry which is preliminary data.</text>
</comment>
<evidence type="ECO:0000313" key="6">
    <source>
        <dbReference type="EMBL" id="KAK4783735.1"/>
    </source>
</evidence>
<evidence type="ECO:0000256" key="1">
    <source>
        <dbReference type="ARBA" id="ARBA00004370"/>
    </source>
</evidence>
<keyword evidence="7" id="KW-1185">Reference proteome</keyword>
<dbReference type="PROSITE" id="PS51775">
    <property type="entry name" value="GTD_BINDING"/>
    <property type="match status" value="1"/>
</dbReference>
<dbReference type="GO" id="GO:0016020">
    <property type="term" value="C:membrane"/>
    <property type="evidence" value="ECO:0007669"/>
    <property type="project" value="UniProtKB-SubCell"/>
</dbReference>
<protein>
    <recommendedName>
        <fullName evidence="5">GTD-binding domain-containing protein</fullName>
    </recommendedName>
</protein>
<accession>A0AAN7LEI2</accession>
<sequence length="264" mass="29954">MEIHLLEPLREFVAALLSLDRYTKIPLIDLLCKKSAELGFAHLSEFVAGFALFFAFSVGLKVLKLGTVPEGHLRRDLSRVDVGCQTAQGSESFPGEDGVFDEVALRRFSLRSDTVCDKMELPAGLTLLIESRDLLSNDNPHYSVTASSQDSETEELFPEDQTSEVPLLRELVKFERQRAETALSELENERFFSSTAAEEAMSMIFQLQTEKSSIQIESSQYRRLAEEKQAQDQEVIRFLRSIIWEMEKDDNAMDDEAELAEEED</sequence>
<dbReference type="Proteomes" id="UP001346149">
    <property type="component" value="Unassembled WGS sequence"/>
</dbReference>
<keyword evidence="3" id="KW-1133">Transmembrane helix</keyword>
<gene>
    <name evidence="6" type="ORF">SAY86_018103</name>
</gene>